<organism evidence="1">
    <name type="scientific">Nitrosopumilaceae spindle-shaped virus</name>
    <dbReference type="NCBI Taxonomy" id="3065433"/>
    <lineage>
        <taxon>Viruses</taxon>
    </lineage>
</organism>
<evidence type="ECO:0000313" key="1">
    <source>
        <dbReference type="EMBL" id="DBA52099.1"/>
    </source>
</evidence>
<proteinExistence type="predicted"/>
<sequence length="159" mass="18020">MTLKHTLENYLGNLVNSDERVKENLDKIFPNDSTLKEILDSTNSEVQTDSQEGEIRKMAKFEKQENEYISGNDLVNVEGVRFEILTEVKEESSNFGMKPKCSVKVLKNGVTSEQKWTLNLQNINFLIDSFGDESNTWIGKSVGVFVENIKGNNAIRIKA</sequence>
<reference evidence="1" key="1">
    <citation type="journal article" date="2024" name="Environ. Microbiol. Rep.">
        <title>Hiding in plain sight: The discovery of complete genomes of 11 hypothetical spindle-shaped viruses that putatively infect mesophilic ammonia-oxidizing archaea.</title>
        <authorList>
            <person name="Ni Y."/>
            <person name="Xu T."/>
            <person name="Yan S."/>
            <person name="Chen L."/>
            <person name="Wang Y."/>
        </authorList>
    </citation>
    <scope>NUCLEOTIDE SEQUENCE</scope>
    <source>
        <strain evidence="1">NMM1</strain>
    </source>
</reference>
<reference evidence="1" key="2">
    <citation type="submission" date="2024-03" db="EMBL/GenBank/DDBJ databases">
        <authorList>
            <person name="Ni Y."/>
            <person name="Xu T."/>
            <person name="Yan S."/>
            <person name="Chen L."/>
            <person name="Wang Y."/>
        </authorList>
    </citation>
    <scope>NUCLEOTIDE SEQUENCE</scope>
    <source>
        <strain evidence="1">NMM1</strain>
    </source>
</reference>
<name>A0AAT9J9S3_9VIRU</name>
<dbReference type="EMBL" id="BK067790">
    <property type="protein sequence ID" value="DBA52099.1"/>
    <property type="molecule type" value="Genomic_DNA"/>
</dbReference>
<accession>A0AAT9J9S3</accession>
<protein>
    <submittedName>
        <fullName evidence="1">ORF14</fullName>
    </submittedName>
</protein>